<accession>A0AAV2GAE9</accession>
<feature type="domain" description="Zinc knuckle CX2CX4HX4C" evidence="1">
    <location>
        <begin position="47"/>
        <end position="72"/>
    </location>
</feature>
<dbReference type="EMBL" id="OZ034821">
    <property type="protein sequence ID" value="CAL1406720.1"/>
    <property type="molecule type" value="Genomic_DNA"/>
</dbReference>
<evidence type="ECO:0000259" key="1">
    <source>
        <dbReference type="Pfam" id="PF14392"/>
    </source>
</evidence>
<reference evidence="2 3" key="1">
    <citation type="submission" date="2024-04" db="EMBL/GenBank/DDBJ databases">
        <authorList>
            <person name="Fracassetti M."/>
        </authorList>
    </citation>
    <scope>NUCLEOTIDE SEQUENCE [LARGE SCALE GENOMIC DNA]</scope>
</reference>
<sequence length="249" mass="27923">MDRASLTFNGYRRFIRMLAEIEVSEPIPTGFDFPFTDEATGREYSEEITFKYERLVELCYFIGRIGHNWPTCTRMKEERKKGGHVKLSDIYTSELKVGIDSPYKSSGSKSRIEEEEPWCPSTDPESWRDHYCSGGLTYGRDGMVAAEITSAGGEDEGHPQIPPGFTVRRLEEEARAEEGSYHGRMKGKYIMDMGAKYLSNDLEEAAAAFAGEIEARGRGRGAAAVREEIVDGHPTLTWALQPHLTGPPK</sequence>
<dbReference type="InterPro" id="IPR025836">
    <property type="entry name" value="Zn_knuckle_CX2CX4HX4C"/>
</dbReference>
<organism evidence="2 3">
    <name type="scientific">Linum trigynum</name>
    <dbReference type="NCBI Taxonomy" id="586398"/>
    <lineage>
        <taxon>Eukaryota</taxon>
        <taxon>Viridiplantae</taxon>
        <taxon>Streptophyta</taxon>
        <taxon>Embryophyta</taxon>
        <taxon>Tracheophyta</taxon>
        <taxon>Spermatophyta</taxon>
        <taxon>Magnoliopsida</taxon>
        <taxon>eudicotyledons</taxon>
        <taxon>Gunneridae</taxon>
        <taxon>Pentapetalae</taxon>
        <taxon>rosids</taxon>
        <taxon>fabids</taxon>
        <taxon>Malpighiales</taxon>
        <taxon>Linaceae</taxon>
        <taxon>Linum</taxon>
    </lineage>
</organism>
<dbReference type="AlphaFoldDB" id="A0AAV2GAE9"/>
<protein>
    <recommendedName>
        <fullName evidence="1">Zinc knuckle CX2CX4HX4C domain-containing protein</fullName>
    </recommendedName>
</protein>
<dbReference type="Proteomes" id="UP001497516">
    <property type="component" value="Chromosome 8"/>
</dbReference>
<keyword evidence="3" id="KW-1185">Reference proteome</keyword>
<dbReference type="Pfam" id="PF14392">
    <property type="entry name" value="zf-CCHC_4"/>
    <property type="match status" value="1"/>
</dbReference>
<evidence type="ECO:0000313" key="3">
    <source>
        <dbReference type="Proteomes" id="UP001497516"/>
    </source>
</evidence>
<proteinExistence type="predicted"/>
<evidence type="ECO:0000313" key="2">
    <source>
        <dbReference type="EMBL" id="CAL1406720.1"/>
    </source>
</evidence>
<gene>
    <name evidence="2" type="ORF">LTRI10_LOCUS46427</name>
</gene>
<name>A0AAV2GAE9_9ROSI</name>